<dbReference type="GO" id="GO:0005524">
    <property type="term" value="F:ATP binding"/>
    <property type="evidence" value="ECO:0007669"/>
    <property type="project" value="InterPro"/>
</dbReference>
<feature type="domain" description="Protein kinase" evidence="1">
    <location>
        <begin position="1"/>
        <end position="175"/>
    </location>
</feature>
<evidence type="ECO:0000259" key="1">
    <source>
        <dbReference type="PROSITE" id="PS50011"/>
    </source>
</evidence>
<dbReference type="Proteomes" id="UP000834106">
    <property type="component" value="Chromosome 19"/>
</dbReference>
<gene>
    <name evidence="2" type="ORF">FPE_LOCUS30689</name>
</gene>
<proteinExistence type="predicted"/>
<dbReference type="EMBL" id="OU503054">
    <property type="protein sequence ID" value="CAI9783259.1"/>
    <property type="molecule type" value="Genomic_DNA"/>
</dbReference>
<dbReference type="SUPFAM" id="SSF56112">
    <property type="entry name" value="Protein kinase-like (PK-like)"/>
    <property type="match status" value="1"/>
</dbReference>
<dbReference type="InterPro" id="IPR000719">
    <property type="entry name" value="Prot_kinase_dom"/>
</dbReference>
<dbReference type="PANTHER" id="PTHR45621">
    <property type="entry name" value="OS01G0588500 PROTEIN-RELATED"/>
    <property type="match status" value="1"/>
</dbReference>
<dbReference type="InterPro" id="IPR011009">
    <property type="entry name" value="Kinase-like_dom_sf"/>
</dbReference>
<dbReference type="GO" id="GO:0004672">
    <property type="term" value="F:protein kinase activity"/>
    <property type="evidence" value="ECO:0007669"/>
    <property type="project" value="InterPro"/>
</dbReference>
<dbReference type="FunFam" id="1.10.510.10:FF:000095">
    <property type="entry name" value="protein STRUBBELIG-RECEPTOR FAMILY 8"/>
    <property type="match status" value="1"/>
</dbReference>
<evidence type="ECO:0000313" key="3">
    <source>
        <dbReference type="Proteomes" id="UP000834106"/>
    </source>
</evidence>
<dbReference type="PROSITE" id="PS00108">
    <property type="entry name" value="PROTEIN_KINASE_ST"/>
    <property type="match status" value="1"/>
</dbReference>
<dbReference type="InterPro" id="IPR050823">
    <property type="entry name" value="Plant_Ser_Thr_Prot_Kinase"/>
</dbReference>
<name>A0AAD2A985_9LAMI</name>
<evidence type="ECO:0000313" key="2">
    <source>
        <dbReference type="EMBL" id="CAI9783259.1"/>
    </source>
</evidence>
<protein>
    <recommendedName>
        <fullName evidence="1">Protein kinase domain-containing protein</fullName>
    </recommendedName>
</protein>
<reference evidence="2" key="1">
    <citation type="submission" date="2023-05" db="EMBL/GenBank/DDBJ databases">
        <authorList>
            <person name="Huff M."/>
        </authorList>
    </citation>
    <scope>NUCLEOTIDE SEQUENCE</scope>
</reference>
<dbReference type="PROSITE" id="PS50011">
    <property type="entry name" value="PROTEIN_KINASE_DOM"/>
    <property type="match status" value="1"/>
</dbReference>
<accession>A0AAD2A985</accession>
<organism evidence="2 3">
    <name type="scientific">Fraxinus pennsylvanica</name>
    <dbReference type="NCBI Taxonomy" id="56036"/>
    <lineage>
        <taxon>Eukaryota</taxon>
        <taxon>Viridiplantae</taxon>
        <taxon>Streptophyta</taxon>
        <taxon>Embryophyta</taxon>
        <taxon>Tracheophyta</taxon>
        <taxon>Spermatophyta</taxon>
        <taxon>Magnoliopsida</taxon>
        <taxon>eudicotyledons</taxon>
        <taxon>Gunneridae</taxon>
        <taxon>Pentapetalae</taxon>
        <taxon>asterids</taxon>
        <taxon>lamiids</taxon>
        <taxon>Lamiales</taxon>
        <taxon>Oleaceae</taxon>
        <taxon>Oleeae</taxon>
        <taxon>Fraxinus</taxon>
    </lineage>
</organism>
<keyword evidence="3" id="KW-1185">Reference proteome</keyword>
<dbReference type="Gene3D" id="1.10.510.10">
    <property type="entry name" value="Transferase(Phosphotransferase) domain 1"/>
    <property type="match status" value="1"/>
</dbReference>
<dbReference type="Pfam" id="PF00069">
    <property type="entry name" value="Pkinase"/>
    <property type="match status" value="1"/>
</dbReference>
<dbReference type="InterPro" id="IPR008271">
    <property type="entry name" value="Ser/Thr_kinase_AS"/>
</dbReference>
<dbReference type="AlphaFoldDB" id="A0AAD2A985"/>
<sequence>MKIALGAARGLAFLHSTKAKVIYRDFKTYNILLDSNYNAKISDFGLARDGPTDDKTHVSTRVKGTYGYTAPEYIITGHLTAKVDVYSFGVVLLEILFGKKAVDKNRPLGEEYLVAWAKPYLTNRHILLRFLDPCLEGQYSISQVLKVGTLAFQCLSAEPKSRPTMDEVVTALEQVQELK</sequence>